<accession>A0A4Y7SYR5</accession>
<sequence length="481" mass="52964">MSTPILDIISSLSTLSPRPMHYATNSTRAPNPIVPIHAREVGSRPPLDQPRIPVELIEDIVDNAADSKASLRSISANFPPSCRQGIAPFLPPWTASSLDLKPLDPAKKLAYDSESATLDLAEVLGHFEGVKDMVWLDLPMVDLHVLRISVDSRRSSLLFLNHLNDFLKKYQKISHLYVWFQDDDQDIVKAKPIGNCYFPAHWTKKKWNTAWASSGSMYGLRRRNTQGLVTRPTITCHLGCHRDRGIPPNSEPCQQFSFGSNNHRASTVHSQLPCGLDGGTVKYSGSKASAKYGIGYWDAQLPMTSGTLAASATQLLPDSILHCPGEFCPFIVANLNARKWGGVSRPLSQERANLKIGTARTAKADTSSQCLELRSVEQGRWAPSKWWKSRRKPTQGTAELSGRWIDRHGLIVSCKIDSFRGLPPTTMVAALPPYIIKDPYLTHLKVHLAQAQFIQSLQSVIGVAEVGAVGKLRGSALGLAR</sequence>
<gene>
    <name evidence="1" type="ORF">FA13DRAFT_1713121</name>
</gene>
<dbReference type="Proteomes" id="UP000298030">
    <property type="component" value="Unassembled WGS sequence"/>
</dbReference>
<protein>
    <submittedName>
        <fullName evidence="1">Uncharacterized protein</fullName>
    </submittedName>
</protein>
<dbReference type="EMBL" id="QPFP01000046">
    <property type="protein sequence ID" value="TEB26778.1"/>
    <property type="molecule type" value="Genomic_DNA"/>
</dbReference>
<proteinExistence type="predicted"/>
<dbReference type="AlphaFoldDB" id="A0A4Y7SYR5"/>
<organism evidence="1 2">
    <name type="scientific">Coprinellus micaceus</name>
    <name type="common">Glistening ink-cap mushroom</name>
    <name type="synonym">Coprinus micaceus</name>
    <dbReference type="NCBI Taxonomy" id="71717"/>
    <lineage>
        <taxon>Eukaryota</taxon>
        <taxon>Fungi</taxon>
        <taxon>Dikarya</taxon>
        <taxon>Basidiomycota</taxon>
        <taxon>Agaricomycotina</taxon>
        <taxon>Agaricomycetes</taxon>
        <taxon>Agaricomycetidae</taxon>
        <taxon>Agaricales</taxon>
        <taxon>Agaricineae</taxon>
        <taxon>Psathyrellaceae</taxon>
        <taxon>Coprinellus</taxon>
    </lineage>
</organism>
<evidence type="ECO:0000313" key="1">
    <source>
        <dbReference type="EMBL" id="TEB26778.1"/>
    </source>
</evidence>
<evidence type="ECO:0000313" key="2">
    <source>
        <dbReference type="Proteomes" id="UP000298030"/>
    </source>
</evidence>
<name>A0A4Y7SYR5_COPMI</name>
<comment type="caution">
    <text evidence="1">The sequence shown here is derived from an EMBL/GenBank/DDBJ whole genome shotgun (WGS) entry which is preliminary data.</text>
</comment>
<keyword evidence="2" id="KW-1185">Reference proteome</keyword>
<reference evidence="1 2" key="1">
    <citation type="journal article" date="2019" name="Nat. Ecol. Evol.">
        <title>Megaphylogeny resolves global patterns of mushroom evolution.</title>
        <authorList>
            <person name="Varga T."/>
            <person name="Krizsan K."/>
            <person name="Foldi C."/>
            <person name="Dima B."/>
            <person name="Sanchez-Garcia M."/>
            <person name="Sanchez-Ramirez S."/>
            <person name="Szollosi G.J."/>
            <person name="Szarkandi J.G."/>
            <person name="Papp V."/>
            <person name="Albert L."/>
            <person name="Andreopoulos W."/>
            <person name="Angelini C."/>
            <person name="Antonin V."/>
            <person name="Barry K.W."/>
            <person name="Bougher N.L."/>
            <person name="Buchanan P."/>
            <person name="Buyck B."/>
            <person name="Bense V."/>
            <person name="Catcheside P."/>
            <person name="Chovatia M."/>
            <person name="Cooper J."/>
            <person name="Damon W."/>
            <person name="Desjardin D."/>
            <person name="Finy P."/>
            <person name="Geml J."/>
            <person name="Haridas S."/>
            <person name="Hughes K."/>
            <person name="Justo A."/>
            <person name="Karasinski D."/>
            <person name="Kautmanova I."/>
            <person name="Kiss B."/>
            <person name="Kocsube S."/>
            <person name="Kotiranta H."/>
            <person name="LaButti K.M."/>
            <person name="Lechner B.E."/>
            <person name="Liimatainen K."/>
            <person name="Lipzen A."/>
            <person name="Lukacs Z."/>
            <person name="Mihaltcheva S."/>
            <person name="Morgado L.N."/>
            <person name="Niskanen T."/>
            <person name="Noordeloos M.E."/>
            <person name="Ohm R.A."/>
            <person name="Ortiz-Santana B."/>
            <person name="Ovrebo C."/>
            <person name="Racz N."/>
            <person name="Riley R."/>
            <person name="Savchenko A."/>
            <person name="Shiryaev A."/>
            <person name="Soop K."/>
            <person name="Spirin V."/>
            <person name="Szebenyi C."/>
            <person name="Tomsovsky M."/>
            <person name="Tulloss R.E."/>
            <person name="Uehling J."/>
            <person name="Grigoriev I.V."/>
            <person name="Vagvolgyi C."/>
            <person name="Papp T."/>
            <person name="Martin F.M."/>
            <person name="Miettinen O."/>
            <person name="Hibbett D.S."/>
            <person name="Nagy L.G."/>
        </authorList>
    </citation>
    <scope>NUCLEOTIDE SEQUENCE [LARGE SCALE GENOMIC DNA]</scope>
    <source>
        <strain evidence="1 2">FP101781</strain>
    </source>
</reference>